<evidence type="ECO:0000313" key="9">
    <source>
        <dbReference type="EMBL" id="SDF90576.1"/>
    </source>
</evidence>
<keyword evidence="5" id="KW-0472">Membrane</keyword>
<organism evidence="9 10">
    <name type="scientific">Terriglobus roseus</name>
    <dbReference type="NCBI Taxonomy" id="392734"/>
    <lineage>
        <taxon>Bacteria</taxon>
        <taxon>Pseudomonadati</taxon>
        <taxon>Acidobacteriota</taxon>
        <taxon>Terriglobia</taxon>
        <taxon>Terriglobales</taxon>
        <taxon>Acidobacteriaceae</taxon>
        <taxon>Terriglobus</taxon>
    </lineage>
</organism>
<dbReference type="PANTHER" id="PTHR30069:SF46">
    <property type="entry name" value="OAR PROTEIN"/>
    <property type="match status" value="1"/>
</dbReference>
<gene>
    <name evidence="9" type="ORF">SAMN05444167_3650</name>
</gene>
<dbReference type="InterPro" id="IPR039426">
    <property type="entry name" value="TonB-dep_rcpt-like"/>
</dbReference>
<dbReference type="SUPFAM" id="SSF56935">
    <property type="entry name" value="Porins"/>
    <property type="match status" value="1"/>
</dbReference>
<dbReference type="OrthoDB" id="97893at2"/>
<evidence type="ECO:0000256" key="6">
    <source>
        <dbReference type="ARBA" id="ARBA00023237"/>
    </source>
</evidence>
<dbReference type="Gene3D" id="2.60.40.1120">
    <property type="entry name" value="Carboxypeptidase-like, regulatory domain"/>
    <property type="match status" value="1"/>
</dbReference>
<keyword evidence="6" id="KW-0998">Cell outer membrane</keyword>
<dbReference type="GO" id="GO:0009279">
    <property type="term" value="C:cell outer membrane"/>
    <property type="evidence" value="ECO:0007669"/>
    <property type="project" value="UniProtKB-SubCell"/>
</dbReference>
<feature type="chain" id="PRO_5009242313" evidence="7">
    <location>
        <begin position="28"/>
        <end position="1162"/>
    </location>
</feature>
<evidence type="ECO:0000256" key="7">
    <source>
        <dbReference type="SAM" id="SignalP"/>
    </source>
</evidence>
<dbReference type="InterPro" id="IPR036942">
    <property type="entry name" value="Beta-barrel_TonB_sf"/>
</dbReference>
<reference evidence="9 10" key="1">
    <citation type="submission" date="2016-10" db="EMBL/GenBank/DDBJ databases">
        <authorList>
            <person name="de Groot N.N."/>
        </authorList>
    </citation>
    <scope>NUCLEOTIDE SEQUENCE [LARGE SCALE GENOMIC DNA]</scope>
    <source>
        <strain evidence="9 10">GAS232</strain>
    </source>
</reference>
<keyword evidence="3" id="KW-1134">Transmembrane beta strand</keyword>
<keyword evidence="4" id="KW-0812">Transmembrane</keyword>
<dbReference type="Gene3D" id="2.40.170.20">
    <property type="entry name" value="TonB-dependent receptor, beta-barrel domain"/>
    <property type="match status" value="1"/>
</dbReference>
<protein>
    <submittedName>
        <fullName evidence="9">TonB-dependent Receptor Plug Domain</fullName>
    </submittedName>
</protein>
<accession>A0A1G7PWE3</accession>
<dbReference type="PANTHER" id="PTHR30069">
    <property type="entry name" value="TONB-DEPENDENT OUTER MEMBRANE RECEPTOR"/>
    <property type="match status" value="1"/>
</dbReference>
<dbReference type="Pfam" id="PF13620">
    <property type="entry name" value="CarboxypepD_reg"/>
    <property type="match status" value="1"/>
</dbReference>
<evidence type="ECO:0000259" key="8">
    <source>
        <dbReference type="Pfam" id="PF25183"/>
    </source>
</evidence>
<evidence type="ECO:0000256" key="1">
    <source>
        <dbReference type="ARBA" id="ARBA00004571"/>
    </source>
</evidence>
<dbReference type="EMBL" id="LT629690">
    <property type="protein sequence ID" value="SDF90576.1"/>
    <property type="molecule type" value="Genomic_DNA"/>
</dbReference>
<dbReference type="InterPro" id="IPR008969">
    <property type="entry name" value="CarboxyPept-like_regulatory"/>
</dbReference>
<keyword evidence="9" id="KW-0675">Receptor</keyword>
<evidence type="ECO:0000256" key="3">
    <source>
        <dbReference type="ARBA" id="ARBA00022452"/>
    </source>
</evidence>
<dbReference type="AlphaFoldDB" id="A0A1G7PWE3"/>
<evidence type="ECO:0000256" key="5">
    <source>
        <dbReference type="ARBA" id="ARBA00023136"/>
    </source>
</evidence>
<dbReference type="GO" id="GO:0044718">
    <property type="term" value="P:siderophore transmembrane transport"/>
    <property type="evidence" value="ECO:0007669"/>
    <property type="project" value="TreeGrafter"/>
</dbReference>
<feature type="domain" description="TonB-dependent transporter Oar-like beta-barrel" evidence="8">
    <location>
        <begin position="254"/>
        <end position="1155"/>
    </location>
</feature>
<feature type="signal peptide" evidence="7">
    <location>
        <begin position="1"/>
        <end position="27"/>
    </location>
</feature>
<keyword evidence="2" id="KW-0813">Transport</keyword>
<dbReference type="GO" id="GO:0015344">
    <property type="term" value="F:siderophore uptake transmembrane transporter activity"/>
    <property type="evidence" value="ECO:0007669"/>
    <property type="project" value="TreeGrafter"/>
</dbReference>
<name>A0A1G7PWE3_9BACT</name>
<dbReference type="Pfam" id="PF25183">
    <property type="entry name" value="OMP_b-brl_4"/>
    <property type="match status" value="1"/>
</dbReference>
<dbReference type="InterPro" id="IPR057601">
    <property type="entry name" value="Oar-like_b-barrel"/>
</dbReference>
<proteinExistence type="predicted"/>
<evidence type="ECO:0000313" key="10">
    <source>
        <dbReference type="Proteomes" id="UP000182427"/>
    </source>
</evidence>
<comment type="subcellular location">
    <subcellularLocation>
        <location evidence="1">Cell outer membrane</location>
        <topology evidence="1">Multi-pass membrane protein</topology>
    </subcellularLocation>
</comment>
<evidence type="ECO:0000256" key="4">
    <source>
        <dbReference type="ARBA" id="ARBA00022692"/>
    </source>
</evidence>
<evidence type="ECO:0000256" key="2">
    <source>
        <dbReference type="ARBA" id="ARBA00022448"/>
    </source>
</evidence>
<dbReference type="Proteomes" id="UP000182427">
    <property type="component" value="Chromosome I"/>
</dbReference>
<dbReference type="SUPFAM" id="SSF49464">
    <property type="entry name" value="Carboxypeptidase regulatory domain-like"/>
    <property type="match status" value="1"/>
</dbReference>
<dbReference type="RefSeq" id="WP_083346407.1">
    <property type="nucleotide sequence ID" value="NZ_LT629690.1"/>
</dbReference>
<keyword evidence="7" id="KW-0732">Signal</keyword>
<keyword evidence="10" id="KW-1185">Reference proteome</keyword>
<sequence length="1162" mass="123982">MMNRRTQSACWGLALIAPLALSATLVAQDVSGSISGTVRDASGAVIPNATVKLTNTDRNLVVRTLNTGGSGTYSARSLPLGNYTVEIAAPNFGTQTVTGVVVHVNDSLTINGDLKAGGGNEAVTVTSEQQSINLENATQAGLINGTQVRELVLGTRNYEQLVGLQPGVSYSGGDQIYIGNSSPNGATNVVNFSVNGARTSGNAWTVDGADNVDRGSNFTLLTYPSVDAIAEFKTLRGQYSAEFGRSASGQINVVTKSGTNSLHGSAYEFVRNDVFNANDVLNKLTTTPAGASKTTSARSKLRYNDFGYTIGGPLFIPKVYDGRKHKTYLFFSQEIRRVITYKPVTLTGVPTIAERGGTFAAPVCVAVSPTGTCTTQNTRVTNFSPLAQAYVKDIYAGVPAPDASGTLVTPPLQNIFNANQQIGRVDQSFGDKVQVFFRIINDSIPTVEPGGLFQGSGYPGVGTTATNAPGRIYLGHATWVISPTWLMDGGYAFSQGALLSDPIGSMRNSASPDVAALVKLPYQSSLARVPGLTFTGGTGLATYGPYRDYSRNHNIFLNVTKTLGAHTLRFGANYNHYEKKENNASANAGSFAFTDAGVPTGQQSYRQSWANFLTGFVTTFSQASYDVTPDIKVNQWEGYFQDDWKATPRLTVNLGIRYSKFAQPIDANHQLTTFDPSLYVAANAPTIDTTNAGNLCVVGAPCTGATPNPNANRLNGISINSGSSQAATSPYGNKVGKSDNLNFAPRLGFAYDVFGNGKTSVRGGYGIAYDSSLFGIYEQNIFQNIPYVQTPTISNTSFDNPAAVSANVSYAAPVLRATSPKFRTPYNQQFSLGVQQSLGWGVTTDVSYVGSHQVHLIGLVDINQPAPGAFATPTVGTPSGGYYTINTTTINKINQIRPYRGYGVINSVQPIFDGNYNSLQIGGRKSWKHDSLVSVNYTWSRALTNANADRTGAPQISSRTDLEYGRSAADRTHIFNFNAVYALPFFYDQKGFVGHLLGGWEVSALGYFNSGLPLGVTTSGLDPAGVGVIVSSSAASGRPDQVANPNVASATSGPIHTRQHWFNINAYQAVPLGQYRGGNSQRNGVNGPGWWRVDPGVFRNIRIWQEVNLQLRGEAFNIFNHTNPDTISTSGLITASGYSATAGNITGYRDKRILQLGAKLVF</sequence>